<dbReference type="InterPro" id="IPR036705">
    <property type="entry name" value="Ribosyl_crysJ1_sf"/>
</dbReference>
<keyword evidence="2" id="KW-0378">Hydrolase</keyword>
<evidence type="ECO:0000256" key="1">
    <source>
        <dbReference type="PIRSR" id="PIRSR605502-1"/>
    </source>
</evidence>
<feature type="binding site" evidence="1">
    <location>
        <position position="74"/>
    </location>
    <ligand>
        <name>Mg(2+)</name>
        <dbReference type="ChEBI" id="CHEBI:18420"/>
        <label>1</label>
    </ligand>
</feature>
<reference evidence="2" key="1">
    <citation type="submission" date="2024-07" db="EMBL/GenBank/DDBJ databases">
        <authorList>
            <person name="Kim Y.J."/>
            <person name="Jeong J.Y."/>
        </authorList>
    </citation>
    <scope>NUCLEOTIDE SEQUENCE</scope>
    <source>
        <strain evidence="2">GIHE-MW2</strain>
    </source>
</reference>
<dbReference type="Gene3D" id="1.10.4080.10">
    <property type="entry name" value="ADP-ribosylation/Crystallin J1"/>
    <property type="match status" value="1"/>
</dbReference>
<dbReference type="AlphaFoldDB" id="A0AAU8JIN0"/>
<feature type="binding site" evidence="1">
    <location>
        <position position="72"/>
    </location>
    <ligand>
        <name>Mg(2+)</name>
        <dbReference type="ChEBI" id="CHEBI:18420"/>
        <label>1</label>
    </ligand>
</feature>
<feature type="binding site" evidence="1">
    <location>
        <position position="73"/>
    </location>
    <ligand>
        <name>Mg(2+)</name>
        <dbReference type="ChEBI" id="CHEBI:18420"/>
        <label>1</label>
    </ligand>
</feature>
<dbReference type="GO" id="GO:0046872">
    <property type="term" value="F:metal ion binding"/>
    <property type="evidence" value="ECO:0007669"/>
    <property type="project" value="UniProtKB-KW"/>
</dbReference>
<dbReference type="InterPro" id="IPR005502">
    <property type="entry name" value="Ribosyl_crysJ1"/>
</dbReference>
<dbReference type="PANTHER" id="PTHR16222:SF40">
    <property type="entry name" value="ADP-RIBOSYLGLYCOHYDROLASE"/>
    <property type="match status" value="1"/>
</dbReference>
<dbReference type="RefSeq" id="WP_054465858.1">
    <property type="nucleotide sequence ID" value="NZ_CP159837.1"/>
</dbReference>
<protein>
    <submittedName>
        <fullName evidence="2">ADP-ribosylglycohydrolase family protein</fullName>
        <ecNumber evidence="2">3.2.2.-</ecNumber>
    </submittedName>
</protein>
<comment type="cofactor">
    <cofactor evidence="1">
        <name>Mg(2+)</name>
        <dbReference type="ChEBI" id="CHEBI:18420"/>
    </cofactor>
    <text evidence="1">Binds 2 magnesium ions per subunit.</text>
</comment>
<organism evidence="2">
    <name type="scientific">Planktothricoides raciborskii GIHE-MW2</name>
    <dbReference type="NCBI Taxonomy" id="2792601"/>
    <lineage>
        <taxon>Bacteria</taxon>
        <taxon>Bacillati</taxon>
        <taxon>Cyanobacteriota</taxon>
        <taxon>Cyanophyceae</taxon>
        <taxon>Oscillatoriophycideae</taxon>
        <taxon>Oscillatoriales</taxon>
        <taxon>Oscillatoriaceae</taxon>
        <taxon>Planktothricoides</taxon>
    </lineage>
</organism>
<keyword evidence="2" id="KW-0326">Glycosidase</keyword>
<sequence length="332" mass="37208">MDAIAADKIRGVIFGQAIGDALGFGTEFMPKSEVNFIYPDGLTDYAQIRFFSKITNQFEDLDDWRWQPGDWTDDTDQMLCILDSLLICEQVNLTDIATRFKQWAVTDGFGIGGTVYRVVHDPDFIENPHQVAQQVWESKGRNSAANGGLMRTSVLGIWQYQNLQQVRWNAEQVCKITHADPRCIASCIAVCLAISQLIQGNSNIEALVDSIANEVKIFHPEIEDCFKQAKESSLEMLRLDEGLNHYESFKIGYTLKTLAAGFWALLHAQTFREGILRIINEGGDADTNAAVAGALLGAKFGYSKIESPWIDGLIHKQNLENKVEQLIQICQR</sequence>
<evidence type="ECO:0000313" key="2">
    <source>
        <dbReference type="EMBL" id="XCM38295.1"/>
    </source>
</evidence>
<dbReference type="SUPFAM" id="SSF101478">
    <property type="entry name" value="ADP-ribosylglycohydrolase"/>
    <property type="match status" value="1"/>
</dbReference>
<feature type="binding site" evidence="1">
    <location>
        <position position="286"/>
    </location>
    <ligand>
        <name>Mg(2+)</name>
        <dbReference type="ChEBI" id="CHEBI:18420"/>
        <label>1</label>
    </ligand>
</feature>
<dbReference type="InterPro" id="IPR050792">
    <property type="entry name" value="ADP-ribosylglycohydrolase"/>
</dbReference>
<gene>
    <name evidence="2" type="ORF">ABWT76_001132</name>
</gene>
<keyword evidence="1" id="KW-0460">Magnesium</keyword>
<keyword evidence="1" id="KW-0479">Metal-binding</keyword>
<dbReference type="GO" id="GO:0016798">
    <property type="term" value="F:hydrolase activity, acting on glycosyl bonds"/>
    <property type="evidence" value="ECO:0007669"/>
    <property type="project" value="UniProtKB-KW"/>
</dbReference>
<name>A0AAU8JIN0_9CYAN</name>
<accession>A0AAU8JIN0</accession>
<dbReference type="PANTHER" id="PTHR16222">
    <property type="entry name" value="ADP-RIBOSYLGLYCOHYDROLASE"/>
    <property type="match status" value="1"/>
</dbReference>
<dbReference type="Pfam" id="PF03747">
    <property type="entry name" value="ADP_ribosyl_GH"/>
    <property type="match status" value="1"/>
</dbReference>
<feature type="binding site" evidence="1">
    <location>
        <position position="284"/>
    </location>
    <ligand>
        <name>Mg(2+)</name>
        <dbReference type="ChEBI" id="CHEBI:18420"/>
        <label>1</label>
    </ligand>
</feature>
<proteinExistence type="predicted"/>
<feature type="binding site" evidence="1">
    <location>
        <position position="287"/>
    </location>
    <ligand>
        <name>Mg(2+)</name>
        <dbReference type="ChEBI" id="CHEBI:18420"/>
        <label>1</label>
    </ligand>
</feature>
<dbReference type="EC" id="3.2.2.-" evidence="2"/>
<dbReference type="EMBL" id="CP159837">
    <property type="protein sequence ID" value="XCM38295.1"/>
    <property type="molecule type" value="Genomic_DNA"/>
</dbReference>